<organism evidence="6 7">
    <name type="scientific">Digitaria exilis</name>
    <dbReference type="NCBI Taxonomy" id="1010633"/>
    <lineage>
        <taxon>Eukaryota</taxon>
        <taxon>Viridiplantae</taxon>
        <taxon>Streptophyta</taxon>
        <taxon>Embryophyta</taxon>
        <taxon>Tracheophyta</taxon>
        <taxon>Spermatophyta</taxon>
        <taxon>Magnoliopsida</taxon>
        <taxon>Liliopsida</taxon>
        <taxon>Poales</taxon>
        <taxon>Poaceae</taxon>
        <taxon>PACMAD clade</taxon>
        <taxon>Panicoideae</taxon>
        <taxon>Panicodae</taxon>
        <taxon>Paniceae</taxon>
        <taxon>Anthephorinae</taxon>
        <taxon>Digitaria</taxon>
    </lineage>
</organism>
<dbReference type="InterPro" id="IPR011989">
    <property type="entry name" value="ARM-like"/>
</dbReference>
<dbReference type="Gene3D" id="1.25.10.10">
    <property type="entry name" value="Leucine-rich Repeat Variant"/>
    <property type="match status" value="1"/>
</dbReference>
<evidence type="ECO:0000256" key="3">
    <source>
        <dbReference type="PROSITE-ProRule" id="PRU00317"/>
    </source>
</evidence>
<gene>
    <name evidence="6" type="ORF">HU200_038944</name>
</gene>
<feature type="domain" description="PUM-HD" evidence="5">
    <location>
        <begin position="165"/>
        <end position="335"/>
    </location>
</feature>
<evidence type="ECO:0000256" key="2">
    <source>
        <dbReference type="ARBA" id="ARBA00022845"/>
    </source>
</evidence>
<dbReference type="InterPro" id="IPR001313">
    <property type="entry name" value="Pumilio_RNA-bd_rpt"/>
</dbReference>
<dbReference type="InterPro" id="IPR033133">
    <property type="entry name" value="PUM-HD"/>
</dbReference>
<accession>A0A835ELH2</accession>
<dbReference type="PANTHER" id="PTHR12537">
    <property type="entry name" value="RNA BINDING PROTEIN PUMILIO-RELATED"/>
    <property type="match status" value="1"/>
</dbReference>
<dbReference type="OrthoDB" id="10589097at2759"/>
<feature type="repeat" description="Pumilio" evidence="3">
    <location>
        <begin position="222"/>
        <end position="257"/>
    </location>
</feature>
<dbReference type="GO" id="GO:0005737">
    <property type="term" value="C:cytoplasm"/>
    <property type="evidence" value="ECO:0007669"/>
    <property type="project" value="TreeGrafter"/>
</dbReference>
<dbReference type="Proteomes" id="UP000636709">
    <property type="component" value="Unassembled WGS sequence"/>
</dbReference>
<keyword evidence="7" id="KW-1185">Reference proteome</keyword>
<evidence type="ECO:0000259" key="5">
    <source>
        <dbReference type="PROSITE" id="PS50303"/>
    </source>
</evidence>
<keyword evidence="2" id="KW-0810">Translation regulation</keyword>
<evidence type="ECO:0000313" key="7">
    <source>
        <dbReference type="Proteomes" id="UP000636709"/>
    </source>
</evidence>
<dbReference type="PROSITE" id="PS50303">
    <property type="entry name" value="PUM_HD"/>
    <property type="match status" value="1"/>
</dbReference>
<evidence type="ECO:0000313" key="6">
    <source>
        <dbReference type="EMBL" id="KAF8693542.1"/>
    </source>
</evidence>
<dbReference type="EMBL" id="JACEFO010001924">
    <property type="protein sequence ID" value="KAF8693542.1"/>
    <property type="molecule type" value="Genomic_DNA"/>
</dbReference>
<protein>
    <recommendedName>
        <fullName evidence="5">PUM-HD domain-containing protein</fullName>
    </recommendedName>
</protein>
<comment type="caution">
    <text evidence="6">The sequence shown here is derived from an EMBL/GenBank/DDBJ whole genome shotgun (WGS) entry which is preliminary data.</text>
</comment>
<dbReference type="PANTHER" id="PTHR12537:SF13">
    <property type="entry name" value="PUMILIO HOMOLOGY DOMAIN FAMILY MEMBER 4"/>
    <property type="match status" value="1"/>
</dbReference>
<dbReference type="AlphaFoldDB" id="A0A835ELH2"/>
<dbReference type="InterPro" id="IPR016024">
    <property type="entry name" value="ARM-type_fold"/>
</dbReference>
<evidence type="ECO:0000256" key="1">
    <source>
        <dbReference type="ARBA" id="ARBA00022737"/>
    </source>
</evidence>
<dbReference type="GO" id="GO:0003729">
    <property type="term" value="F:mRNA binding"/>
    <property type="evidence" value="ECO:0007669"/>
    <property type="project" value="TreeGrafter"/>
</dbReference>
<feature type="region of interest" description="Disordered" evidence="4">
    <location>
        <begin position="144"/>
        <end position="181"/>
    </location>
</feature>
<dbReference type="PROSITE" id="PS50302">
    <property type="entry name" value="PUM"/>
    <property type="match status" value="1"/>
</dbReference>
<evidence type="ECO:0000256" key="4">
    <source>
        <dbReference type="SAM" id="MobiDB-lite"/>
    </source>
</evidence>
<dbReference type="GO" id="GO:0006417">
    <property type="term" value="P:regulation of translation"/>
    <property type="evidence" value="ECO:0007669"/>
    <property type="project" value="UniProtKB-KW"/>
</dbReference>
<sequence length="335" mass="36295">MTDANRCTKGKEAAVVDDSDNLLSDGSDGAEAEPTHLWHYGHHANHWSIAAGTKGAEPQFVNPYVGYYVNYGASAGSSWVDGTVVFPSPPQMRNHERHNNTFYHAPHNIHRPHYNYKEQVPCYSYNEQLNTLIETSLRSLAIRDRGRQQQQEMPDGHSAGGGQAHAAGASSSPVDADPYVGRRLGDVRGTMSSAARSLNGCRFLVRMVAEGGAAAARQVLEEVAGEIVRLMVDSVAHKLVEKLVEHLADDQITRVLHILAASPGQIVTVARNHAGSNILQTLVDRIAGNPRHVELFTSALAHTGEHASISTSPYMGKNAQCTTGCYQYAQKLTPG</sequence>
<proteinExistence type="predicted"/>
<reference evidence="6" key="1">
    <citation type="submission" date="2020-07" db="EMBL/GenBank/DDBJ databases">
        <title>Genome sequence and genetic diversity analysis of an under-domesticated orphan crop, white fonio (Digitaria exilis).</title>
        <authorList>
            <person name="Bennetzen J.L."/>
            <person name="Chen S."/>
            <person name="Ma X."/>
            <person name="Wang X."/>
            <person name="Yssel A.E.J."/>
            <person name="Chaluvadi S.R."/>
            <person name="Johnson M."/>
            <person name="Gangashetty P."/>
            <person name="Hamidou F."/>
            <person name="Sanogo M.D."/>
            <person name="Zwaenepoel A."/>
            <person name="Wallace J."/>
            <person name="Van De Peer Y."/>
            <person name="Van Deynze A."/>
        </authorList>
    </citation>
    <scope>NUCLEOTIDE SEQUENCE</scope>
    <source>
        <tissue evidence="6">Leaves</tissue>
    </source>
</reference>
<dbReference type="SUPFAM" id="SSF48371">
    <property type="entry name" value="ARM repeat"/>
    <property type="match status" value="1"/>
</dbReference>
<name>A0A835ELH2_9POAL</name>
<dbReference type="SMART" id="SM00025">
    <property type="entry name" value="Pumilio"/>
    <property type="match status" value="2"/>
</dbReference>
<keyword evidence="1" id="KW-0677">Repeat</keyword>